<dbReference type="KEGG" id="tpf:TPHA_0H01390"/>
<reference evidence="2 3" key="1">
    <citation type="journal article" date="2011" name="Proc. Natl. Acad. Sci. U.S.A.">
        <title>Evolutionary erosion of yeast sex chromosomes by mating-type switching accidents.</title>
        <authorList>
            <person name="Gordon J.L."/>
            <person name="Armisen D."/>
            <person name="Proux-Wera E."/>
            <person name="Oheigeartaigh S.S."/>
            <person name="Byrne K.P."/>
            <person name="Wolfe K.H."/>
        </authorList>
    </citation>
    <scope>NUCLEOTIDE SEQUENCE [LARGE SCALE GENOMIC DNA]</scope>
    <source>
        <strain evidence="3">ATCC 24235 / CBS 4417 / NBRC 1672 / NRRL Y-8282 / UCD 70-5</strain>
    </source>
</reference>
<dbReference type="GeneID" id="11533857"/>
<dbReference type="GO" id="GO:0030515">
    <property type="term" value="F:snoRNA binding"/>
    <property type="evidence" value="ECO:0007669"/>
    <property type="project" value="InterPro"/>
</dbReference>
<dbReference type="Pfam" id="PF08297">
    <property type="entry name" value="U3_snoRNA_assoc"/>
    <property type="match status" value="1"/>
</dbReference>
<protein>
    <submittedName>
        <fullName evidence="2">Uncharacterized protein</fullName>
    </submittedName>
</protein>
<evidence type="ECO:0000256" key="1">
    <source>
        <dbReference type="SAM" id="MobiDB-lite"/>
    </source>
</evidence>
<dbReference type="Proteomes" id="UP000005666">
    <property type="component" value="Chromosome 8"/>
</dbReference>
<sequence>MAVTTKSHMKFDDIDEDLSMPSKPMSETTKSTDKYAVSDSDDSDMDEDAPEEGAMDESKESVDQFMKMAEDARRLEEVMLKEKRRNQNKIFSKQQQDRRERKGDTLDSANTEATKQLEQLPEDFFDKLEAAESNIETITEIPKHINFNSIEHDDKYVSEVKEQIKKKKKKTLRKLRAVSTKKGPVTVSLLSAIGNSSTMAPKKEVQVMSTRDRWLKRKSVNRLK</sequence>
<keyword evidence="3" id="KW-1185">Reference proteome</keyword>
<evidence type="ECO:0000313" key="3">
    <source>
        <dbReference type="Proteomes" id="UP000005666"/>
    </source>
</evidence>
<dbReference type="STRING" id="1071381.G8BX41"/>
<dbReference type="RefSeq" id="XP_003686779.1">
    <property type="nucleotide sequence ID" value="XM_003686731.1"/>
</dbReference>
<name>G8BX41_TETPH</name>
<organism evidence="2 3">
    <name type="scientific">Tetrapisispora phaffii (strain ATCC 24235 / CBS 4417 / NBRC 1672 / NRRL Y-8282 / UCD 70-5)</name>
    <name type="common">Yeast</name>
    <name type="synonym">Fabospora phaffii</name>
    <dbReference type="NCBI Taxonomy" id="1071381"/>
    <lineage>
        <taxon>Eukaryota</taxon>
        <taxon>Fungi</taxon>
        <taxon>Dikarya</taxon>
        <taxon>Ascomycota</taxon>
        <taxon>Saccharomycotina</taxon>
        <taxon>Saccharomycetes</taxon>
        <taxon>Saccharomycetales</taxon>
        <taxon>Saccharomycetaceae</taxon>
        <taxon>Tetrapisispora</taxon>
    </lineage>
</organism>
<dbReference type="GO" id="GO:0006364">
    <property type="term" value="P:rRNA processing"/>
    <property type="evidence" value="ECO:0007669"/>
    <property type="project" value="InterPro"/>
</dbReference>
<accession>G8BX41</accession>
<feature type="region of interest" description="Disordered" evidence="1">
    <location>
        <begin position="79"/>
        <end position="120"/>
    </location>
</feature>
<evidence type="ECO:0000313" key="2">
    <source>
        <dbReference type="EMBL" id="CCE64345.1"/>
    </source>
</evidence>
<dbReference type="AlphaFoldDB" id="G8BX41"/>
<gene>
    <name evidence="2" type="primary">TPHA0H01390</name>
    <name evidence="2" type="ordered locus">TPHA_0H01390</name>
</gene>
<dbReference type="EMBL" id="HE612863">
    <property type="protein sequence ID" value="CCE64345.1"/>
    <property type="molecule type" value="Genomic_DNA"/>
</dbReference>
<proteinExistence type="predicted"/>
<feature type="region of interest" description="Disordered" evidence="1">
    <location>
        <begin position="1"/>
        <end position="62"/>
    </location>
</feature>
<feature type="compositionally biased region" description="Acidic residues" evidence="1">
    <location>
        <begin position="39"/>
        <end position="55"/>
    </location>
</feature>
<dbReference type="OMA" id="IRSKDRW"/>
<dbReference type="eggNOG" id="ENOG502S51X">
    <property type="taxonomic scope" value="Eukaryota"/>
</dbReference>
<dbReference type="HOGENOM" id="CLU_077704_0_0_1"/>
<dbReference type="InterPro" id="IPR013268">
    <property type="entry name" value="UTP16"/>
</dbReference>
<feature type="compositionally biased region" description="Polar residues" evidence="1">
    <location>
        <begin position="107"/>
        <end position="117"/>
    </location>
</feature>
<feature type="compositionally biased region" description="Basic and acidic residues" evidence="1">
    <location>
        <begin position="95"/>
        <end position="105"/>
    </location>
</feature>
<dbReference type="OrthoDB" id="4096107at2759"/>